<dbReference type="Proteomes" id="UP000198348">
    <property type="component" value="Unassembled WGS sequence"/>
</dbReference>
<keyword evidence="3" id="KW-1185">Reference proteome</keyword>
<evidence type="ECO:0008006" key="4">
    <source>
        <dbReference type="Google" id="ProtNLM"/>
    </source>
</evidence>
<accession>A0A238WZ97</accession>
<dbReference type="RefSeq" id="WP_089301163.1">
    <property type="nucleotide sequence ID" value="NZ_FZNW01000008.1"/>
</dbReference>
<evidence type="ECO:0000313" key="3">
    <source>
        <dbReference type="Proteomes" id="UP000198348"/>
    </source>
</evidence>
<protein>
    <recommendedName>
        <fullName evidence="4">DUF4262 domain-containing protein</fullName>
    </recommendedName>
</protein>
<organism evidence="2 3">
    <name type="scientific">Haloechinothrix alba</name>
    <dbReference type="NCBI Taxonomy" id="664784"/>
    <lineage>
        <taxon>Bacteria</taxon>
        <taxon>Bacillati</taxon>
        <taxon>Actinomycetota</taxon>
        <taxon>Actinomycetes</taxon>
        <taxon>Pseudonocardiales</taxon>
        <taxon>Pseudonocardiaceae</taxon>
        <taxon>Haloechinothrix</taxon>
    </lineage>
</organism>
<reference evidence="2 3" key="1">
    <citation type="submission" date="2017-06" db="EMBL/GenBank/DDBJ databases">
        <authorList>
            <person name="Kim H.J."/>
            <person name="Triplett B.A."/>
        </authorList>
    </citation>
    <scope>NUCLEOTIDE SEQUENCE [LARGE SCALE GENOMIC DNA]</scope>
    <source>
        <strain evidence="2 3">DSM 45207</strain>
    </source>
</reference>
<dbReference type="EMBL" id="FZNW01000008">
    <property type="protein sequence ID" value="SNR51887.1"/>
    <property type="molecule type" value="Genomic_DNA"/>
</dbReference>
<evidence type="ECO:0000313" key="2">
    <source>
        <dbReference type="EMBL" id="SNR51887.1"/>
    </source>
</evidence>
<proteinExistence type="predicted"/>
<dbReference type="Pfam" id="PF14081">
    <property type="entry name" value="DUF4262"/>
    <property type="match status" value="1"/>
</dbReference>
<dbReference type="AlphaFoldDB" id="A0A238WZ97"/>
<name>A0A238WZ97_9PSEU</name>
<feature type="region of interest" description="Disordered" evidence="1">
    <location>
        <begin position="155"/>
        <end position="178"/>
    </location>
</feature>
<dbReference type="OrthoDB" id="511192at2"/>
<sequence>MAAVSTRTLTDDDIQLRDSLLAELDNRGNAVVSVPPEGAEAGFCFTAGAWWKHRVPEAVVIGLPAEMGPVLLDAYVDRAATGERFVPGTVCDDFFDGVPVAFERVSAEHYPQYFGSAFLLYPDGAFPALQIIVPTPDGYWPWSAEAPAGFAEWQPLLTRSGKPESRNPHSGPQAGGES</sequence>
<dbReference type="InterPro" id="IPR025358">
    <property type="entry name" value="DUF4262"/>
</dbReference>
<gene>
    <name evidence="2" type="ORF">SAMN06265360_108103</name>
</gene>
<evidence type="ECO:0000256" key="1">
    <source>
        <dbReference type="SAM" id="MobiDB-lite"/>
    </source>
</evidence>